<gene>
    <name evidence="3" type="ORF">DKK74_01055</name>
</gene>
<evidence type="ECO:0000256" key="1">
    <source>
        <dbReference type="ARBA" id="ARBA00022614"/>
    </source>
</evidence>
<sequence>MKESKLSQVKKSLPLKLGASLIGGATLIVCVGALTLPARAAVSNCGDENTIADCVPDEHLANAIAVGFNNGDPIGASTTHKVGEVKVKDNLVVDAHGSQIYDLRGLGTFDRITELDLQDNQIRDLSELANLPDLKTLDLSRNHINSNLSEIGAKDKLESLKINSDGNYRLRDISAIGSFKRLTELELVDQKISDVTPLKGLSLLNRLILSDNKIVDVSPLGSLNKLQHLDLSKNQIKDILPISGLTSLSATNGLDATDQDVTITPRHEYNKDADWVIDGIKVNYYGDVYAKIEHPRINQSAEDIDSSKVRIPLNNSKISFLAPAKYRSVEFTFGGPVSTNHNVTLGTFSGKAIQYASVVKRLSGNVRYDTMGAILDESNYPQRGTVIVASGENFPDALAASGLSGKLNAPVVLTDTYQLSARADGQLTRLRPTRVIVVGGPSAVSDGVVDQIANRVTAPSEADVVRIAGATRRDTANEIFAQADKQHAKGQPDQDWNADTAIIATGDNFVDALSISSVARQKKLPVFLSGQDGLDANTVKAIKDHGFTNVIIAGGSQAVPQSVVSQLKAAGVDGPNIQRIGGATRYQTSLQIAQYQRQFYGASLKSPVFATGENFPDALVGGVFAGQKNNPIVLVSPDTAVNTDALNWIKATSKNRPRGFNPDTDFAYVLGGLDAVSAEVSEQISSILGD</sequence>
<dbReference type="Pfam" id="PF04122">
    <property type="entry name" value="CW_binding_2"/>
    <property type="match status" value="3"/>
</dbReference>
<dbReference type="Gene3D" id="3.40.50.12090">
    <property type="match status" value="2"/>
</dbReference>
<name>A0A318N5S0_9BIFI</name>
<dbReference type="InterPro" id="IPR032675">
    <property type="entry name" value="LRR_dom_sf"/>
</dbReference>
<dbReference type="EMBL" id="QGLK01000001">
    <property type="protein sequence ID" value="PXY89482.1"/>
    <property type="molecule type" value="Genomic_DNA"/>
</dbReference>
<dbReference type="InterPro" id="IPR007253">
    <property type="entry name" value="Cell_wall-bd_2"/>
</dbReference>
<dbReference type="InterPro" id="IPR025875">
    <property type="entry name" value="Leu-rich_rpt_4"/>
</dbReference>
<dbReference type="AlphaFoldDB" id="A0A318N5S0"/>
<proteinExistence type="predicted"/>
<organism evidence="3 4">
    <name type="scientific">Bifidobacterium asteroides</name>
    <dbReference type="NCBI Taxonomy" id="1684"/>
    <lineage>
        <taxon>Bacteria</taxon>
        <taxon>Bacillati</taxon>
        <taxon>Actinomycetota</taxon>
        <taxon>Actinomycetes</taxon>
        <taxon>Bifidobacteriales</taxon>
        <taxon>Bifidobacteriaceae</taxon>
        <taxon>Bifidobacterium</taxon>
    </lineage>
</organism>
<evidence type="ECO:0000313" key="3">
    <source>
        <dbReference type="EMBL" id="PXY89482.1"/>
    </source>
</evidence>
<accession>A0A318N5S0</accession>
<dbReference type="SMART" id="SM00365">
    <property type="entry name" value="LRR_SD22"/>
    <property type="match status" value="4"/>
</dbReference>
<dbReference type="SUPFAM" id="SSF52058">
    <property type="entry name" value="L domain-like"/>
    <property type="match status" value="1"/>
</dbReference>
<dbReference type="PROSITE" id="PS51450">
    <property type="entry name" value="LRR"/>
    <property type="match status" value="3"/>
</dbReference>
<protein>
    <recommendedName>
        <fullName evidence="5">Cell wall-binding repeat-containing protein</fullName>
    </recommendedName>
</protein>
<evidence type="ECO:0000313" key="4">
    <source>
        <dbReference type="Proteomes" id="UP000248128"/>
    </source>
</evidence>
<keyword evidence="2" id="KW-0677">Repeat</keyword>
<reference evidence="3 4" key="1">
    <citation type="submission" date="2018-05" db="EMBL/GenBank/DDBJ databases">
        <title>Reference genomes for bee gut microbiota database.</title>
        <authorList>
            <person name="Ellegaard K.M."/>
        </authorList>
    </citation>
    <scope>NUCLEOTIDE SEQUENCE [LARGE SCALE GENOMIC DNA]</scope>
    <source>
        <strain evidence="3 4">ESL0199</strain>
    </source>
</reference>
<evidence type="ECO:0008006" key="5">
    <source>
        <dbReference type="Google" id="ProtNLM"/>
    </source>
</evidence>
<dbReference type="Gene3D" id="3.80.10.10">
    <property type="entry name" value="Ribonuclease Inhibitor"/>
    <property type="match status" value="1"/>
</dbReference>
<comment type="caution">
    <text evidence="3">The sequence shown here is derived from an EMBL/GenBank/DDBJ whole genome shotgun (WGS) entry which is preliminary data.</text>
</comment>
<dbReference type="InterPro" id="IPR001611">
    <property type="entry name" value="Leu-rich_rpt"/>
</dbReference>
<dbReference type="Pfam" id="PF12799">
    <property type="entry name" value="LRR_4"/>
    <property type="match status" value="2"/>
</dbReference>
<keyword evidence="1" id="KW-0433">Leucine-rich repeat</keyword>
<dbReference type="Proteomes" id="UP000248128">
    <property type="component" value="Unassembled WGS sequence"/>
</dbReference>
<dbReference type="PANTHER" id="PTHR30032">
    <property type="entry name" value="N-ACETYLMURAMOYL-L-ALANINE AMIDASE-RELATED"/>
    <property type="match status" value="1"/>
</dbReference>
<evidence type="ECO:0000256" key="2">
    <source>
        <dbReference type="ARBA" id="ARBA00022737"/>
    </source>
</evidence>
<dbReference type="OrthoDB" id="3233034at2"/>
<dbReference type="InterPro" id="IPR051922">
    <property type="entry name" value="Bact_Sporulation_Assoc"/>
</dbReference>
<dbReference type="PANTHER" id="PTHR30032:SF8">
    <property type="entry name" value="GERMINATION-SPECIFIC N-ACETYLMURAMOYL-L-ALANINE AMIDASE"/>
    <property type="match status" value="1"/>
</dbReference>